<dbReference type="EMBL" id="LYPA01000043">
    <property type="protein sequence ID" value="OBR66801.1"/>
    <property type="molecule type" value="Genomic_DNA"/>
</dbReference>
<evidence type="ECO:0000313" key="4">
    <source>
        <dbReference type="Proteomes" id="UP000092024"/>
    </source>
</evidence>
<proteinExistence type="predicted"/>
<dbReference type="AlphaFoldDB" id="A0A1A5YMF5"/>
<keyword evidence="2" id="KW-0472">Membrane</keyword>
<dbReference type="Proteomes" id="UP000092024">
    <property type="component" value="Unassembled WGS sequence"/>
</dbReference>
<dbReference type="OrthoDB" id="2476549at2"/>
<comment type="caution">
    <text evidence="3">The sequence shown here is derived from an EMBL/GenBank/DDBJ whole genome shotgun (WGS) entry which is preliminary data.</text>
</comment>
<name>A0A1A5YMF5_9BACL</name>
<dbReference type="RefSeq" id="WP_068681103.1">
    <property type="nucleotide sequence ID" value="NZ_LYPA01000043.1"/>
</dbReference>
<evidence type="ECO:0000256" key="1">
    <source>
        <dbReference type="SAM" id="MobiDB-lite"/>
    </source>
</evidence>
<accession>A0A1A5YMF5</accession>
<feature type="transmembrane region" description="Helical" evidence="2">
    <location>
        <begin position="7"/>
        <end position="25"/>
    </location>
</feature>
<dbReference type="STRING" id="1844972.A7K91_16320"/>
<keyword evidence="4" id="KW-1185">Reference proteome</keyword>
<organism evidence="3 4">
    <name type="scientific">Paenibacillus oryzae</name>
    <dbReference type="NCBI Taxonomy" id="1844972"/>
    <lineage>
        <taxon>Bacteria</taxon>
        <taxon>Bacillati</taxon>
        <taxon>Bacillota</taxon>
        <taxon>Bacilli</taxon>
        <taxon>Bacillales</taxon>
        <taxon>Paenibacillaceae</taxon>
        <taxon>Paenibacillus</taxon>
    </lineage>
</organism>
<feature type="region of interest" description="Disordered" evidence="1">
    <location>
        <begin position="98"/>
        <end position="136"/>
    </location>
</feature>
<keyword evidence="2" id="KW-1133">Transmembrane helix</keyword>
<feature type="transmembrane region" description="Helical" evidence="2">
    <location>
        <begin position="37"/>
        <end position="58"/>
    </location>
</feature>
<protein>
    <submittedName>
        <fullName evidence="3">Uncharacterized protein</fullName>
    </submittedName>
</protein>
<evidence type="ECO:0000256" key="2">
    <source>
        <dbReference type="SAM" id="Phobius"/>
    </source>
</evidence>
<sequence length="149" mass="15693">MIGTWRWNAGFGVLGAGLTVMFSIGSNPLSTMLLRSLFAFISFFILAYAARMALAFILKPPGILAVQDEAAESAGTQLDYTTPDNPDELNDLLKAQLQGGAGTPGAAQASPESEGQSGDFKPLSPPQLVTADNKSPEQLANVLRHLTGE</sequence>
<evidence type="ECO:0000313" key="3">
    <source>
        <dbReference type="EMBL" id="OBR66801.1"/>
    </source>
</evidence>
<keyword evidence="2" id="KW-0812">Transmembrane</keyword>
<gene>
    <name evidence="3" type="ORF">A7K91_16320</name>
</gene>
<reference evidence="3 4" key="1">
    <citation type="submission" date="2016-05" db="EMBL/GenBank/DDBJ databases">
        <title>Paenibacillus oryzae. sp. nov., isolated from the rice root.</title>
        <authorList>
            <person name="Zhang J."/>
            <person name="Zhang X."/>
        </authorList>
    </citation>
    <scope>NUCLEOTIDE SEQUENCE [LARGE SCALE GENOMIC DNA]</scope>
    <source>
        <strain evidence="3 4">1DrF-4</strain>
    </source>
</reference>